<proteinExistence type="predicted"/>
<name>A0A177DCS9_ALTAL</name>
<dbReference type="Proteomes" id="UP000077248">
    <property type="component" value="Unassembled WGS sequence"/>
</dbReference>
<evidence type="ECO:0000313" key="2">
    <source>
        <dbReference type="EMBL" id="OAG16649.1"/>
    </source>
</evidence>
<dbReference type="VEuPathDB" id="FungiDB:CC77DRAFT_1053304"/>
<dbReference type="PANTHER" id="PTHR24148">
    <property type="entry name" value="ANKYRIN REPEAT DOMAIN-CONTAINING PROTEIN 39 HOMOLOG-RELATED"/>
    <property type="match status" value="1"/>
</dbReference>
<sequence length="592" mass="69037">MVRSQMRYFVEAYSVFKYETLPSARSIRILTLCPAEQHTDAIECMIEATELEEASYDALSYSWGMNEDGNSSQDYELFIHGNRQWITRNLSEGLRRIRVCDKPIRIWIDAVCINQQDDVERSVQVAMMADIYARAEKIFVWLGNGTEEKEDLVMLDLLERIKKRTEQIKPWKEPRLRHQNCFILPLLGEDSLPCSGCVAYQQSEPGGGDLHEFNAHVDWLKECFRSKPSLRQAAVDRTDMAIRFFSRRYWKRRWILQELSLSNTHHWYWGQHVLDMSKLPEDWIEDLLQAIWLVGHGLRETSKDLTKTAAWPYYTVSLDSVAGDHPFRTRTMGLSKLCNSQNHDMIEKKTWNDLLRYFHSSECSEPKDMYYALASMAIPKIRIDYSLTVAQVFQEFAETMLDNGEWIWVFYCAAKTPNNQQSLTMPSWVPDPRLVNFHYGGREPPMGIQLSQMDSLVCDVRCLGVLRTHEESSGHSDTYRRTHDLHAVWDDLFWQVCSSREPSDEISEVIRPSPLQLQIDSYNVRAGDILCSCLEKLTDFDVWIILRRKDETTQTYELVGVQESGFALLESILEEQHEQSFSECPKIKMRIV</sequence>
<accession>A0A177DCS9</accession>
<dbReference type="EMBL" id="KV441489">
    <property type="protein sequence ID" value="OAG16649.1"/>
    <property type="molecule type" value="Genomic_DNA"/>
</dbReference>
<dbReference type="AlphaFoldDB" id="A0A177DCS9"/>
<dbReference type="OMA" id="DMYYALA"/>
<feature type="domain" description="Heterokaryon incompatibility" evidence="1">
    <location>
        <begin position="56"/>
        <end position="258"/>
    </location>
</feature>
<dbReference type="Pfam" id="PF06985">
    <property type="entry name" value="HET"/>
    <property type="match status" value="1"/>
</dbReference>
<organism evidence="2 3">
    <name type="scientific">Alternaria alternata</name>
    <name type="common">Alternaria rot fungus</name>
    <name type="synonym">Torula alternata</name>
    <dbReference type="NCBI Taxonomy" id="5599"/>
    <lineage>
        <taxon>Eukaryota</taxon>
        <taxon>Fungi</taxon>
        <taxon>Dikarya</taxon>
        <taxon>Ascomycota</taxon>
        <taxon>Pezizomycotina</taxon>
        <taxon>Dothideomycetes</taxon>
        <taxon>Pleosporomycetidae</taxon>
        <taxon>Pleosporales</taxon>
        <taxon>Pleosporineae</taxon>
        <taxon>Pleosporaceae</taxon>
        <taxon>Alternaria</taxon>
        <taxon>Alternaria sect. Alternaria</taxon>
        <taxon>Alternaria alternata complex</taxon>
    </lineage>
</organism>
<dbReference type="InterPro" id="IPR052895">
    <property type="entry name" value="HetReg/Transcr_Mod"/>
</dbReference>
<evidence type="ECO:0000259" key="1">
    <source>
        <dbReference type="Pfam" id="PF06985"/>
    </source>
</evidence>
<dbReference type="GeneID" id="29113334"/>
<dbReference type="InterPro" id="IPR010730">
    <property type="entry name" value="HET"/>
</dbReference>
<reference evidence="2 3" key="1">
    <citation type="submission" date="2016-05" db="EMBL/GenBank/DDBJ databases">
        <title>Comparative analysis of secretome profiles of manganese(II)-oxidizing ascomycete fungi.</title>
        <authorList>
            <consortium name="DOE Joint Genome Institute"/>
            <person name="Zeiner C.A."/>
            <person name="Purvine S.O."/>
            <person name="Zink E.M."/>
            <person name="Wu S."/>
            <person name="Pasa-Tolic L."/>
            <person name="Chaput D.L."/>
            <person name="Haridas S."/>
            <person name="Grigoriev I.V."/>
            <person name="Santelli C.M."/>
            <person name="Hansel C.M."/>
        </authorList>
    </citation>
    <scope>NUCLEOTIDE SEQUENCE [LARGE SCALE GENOMIC DNA]</scope>
    <source>
        <strain evidence="2 3">SRC1lrK2f</strain>
    </source>
</reference>
<keyword evidence="3" id="KW-1185">Reference proteome</keyword>
<evidence type="ECO:0000313" key="3">
    <source>
        <dbReference type="Proteomes" id="UP000077248"/>
    </source>
</evidence>
<protein>
    <submittedName>
        <fullName evidence="2">HET-domain-containing protein</fullName>
    </submittedName>
</protein>
<dbReference type="RefSeq" id="XP_018382070.1">
    <property type="nucleotide sequence ID" value="XM_018527740.1"/>
</dbReference>
<gene>
    <name evidence="2" type="ORF">CC77DRAFT_1053304</name>
</gene>
<dbReference type="KEGG" id="aalt:CC77DRAFT_1053304"/>
<dbReference type="PANTHER" id="PTHR24148:SF64">
    <property type="entry name" value="HETEROKARYON INCOMPATIBILITY DOMAIN-CONTAINING PROTEIN"/>
    <property type="match status" value="1"/>
</dbReference>